<feature type="region of interest" description="Disordered" evidence="1">
    <location>
        <begin position="64"/>
        <end position="90"/>
    </location>
</feature>
<keyword evidence="2" id="KW-0732">Signal</keyword>
<protein>
    <submittedName>
        <fullName evidence="3">Uncharacterized protein</fullName>
    </submittedName>
</protein>
<name>A0ABX8WR89_9GAMM</name>
<accession>A0ABX8WR89</accession>
<feature type="chain" id="PRO_5045895199" evidence="2">
    <location>
        <begin position="26"/>
        <end position="117"/>
    </location>
</feature>
<keyword evidence="4" id="KW-1185">Reference proteome</keyword>
<gene>
    <name evidence="3" type="ORF">H8L67_02180</name>
</gene>
<evidence type="ECO:0000256" key="1">
    <source>
        <dbReference type="SAM" id="MobiDB-lite"/>
    </source>
</evidence>
<proteinExistence type="predicted"/>
<reference evidence="3 4" key="1">
    <citation type="submission" date="2021-08" db="EMBL/GenBank/DDBJ databases">
        <title>Lysobacter sp. strain CJ11 Genome sequencing and assembly.</title>
        <authorList>
            <person name="Kim I."/>
        </authorList>
    </citation>
    <scope>NUCLEOTIDE SEQUENCE [LARGE SCALE GENOMIC DNA]</scope>
    <source>
        <strain evidence="3 4">CJ11</strain>
    </source>
</reference>
<evidence type="ECO:0000313" key="3">
    <source>
        <dbReference type="EMBL" id="QYR53342.1"/>
    </source>
</evidence>
<sequence>MKKFASTLLSTAALAMALVATPVMAQSTPAGQVRSIKENIKQDARSVTQNIKQDWRDLKSGNLKSAHERHKRVIRGDHQRHRTAVRRSHERRMTAAQCLVKYGKFDCQRRGYRYGRT</sequence>
<evidence type="ECO:0000313" key="4">
    <source>
        <dbReference type="Proteomes" id="UP000824755"/>
    </source>
</evidence>
<evidence type="ECO:0000256" key="2">
    <source>
        <dbReference type="SAM" id="SignalP"/>
    </source>
</evidence>
<dbReference type="RefSeq" id="WP_220380159.1">
    <property type="nucleotide sequence ID" value="NZ_CP080544.1"/>
</dbReference>
<feature type="compositionally biased region" description="Basic residues" evidence="1">
    <location>
        <begin position="67"/>
        <end position="90"/>
    </location>
</feature>
<feature type="signal peptide" evidence="2">
    <location>
        <begin position="1"/>
        <end position="25"/>
    </location>
</feature>
<dbReference type="EMBL" id="CP080544">
    <property type="protein sequence ID" value="QYR53342.1"/>
    <property type="molecule type" value="Genomic_DNA"/>
</dbReference>
<dbReference type="Proteomes" id="UP000824755">
    <property type="component" value="Chromosome"/>
</dbReference>
<organism evidence="3 4">
    <name type="scientific">Lysobacter soyae</name>
    <dbReference type="NCBI Taxonomy" id="2764185"/>
    <lineage>
        <taxon>Bacteria</taxon>
        <taxon>Pseudomonadati</taxon>
        <taxon>Pseudomonadota</taxon>
        <taxon>Gammaproteobacteria</taxon>
        <taxon>Lysobacterales</taxon>
        <taxon>Lysobacteraceae</taxon>
        <taxon>Lysobacter</taxon>
    </lineage>
</organism>